<gene>
    <name evidence="1" type="ORF">L6164_026870</name>
</gene>
<organism evidence="1 2">
    <name type="scientific">Bauhinia variegata</name>
    <name type="common">Purple orchid tree</name>
    <name type="synonym">Phanera variegata</name>
    <dbReference type="NCBI Taxonomy" id="167791"/>
    <lineage>
        <taxon>Eukaryota</taxon>
        <taxon>Viridiplantae</taxon>
        <taxon>Streptophyta</taxon>
        <taxon>Embryophyta</taxon>
        <taxon>Tracheophyta</taxon>
        <taxon>Spermatophyta</taxon>
        <taxon>Magnoliopsida</taxon>
        <taxon>eudicotyledons</taxon>
        <taxon>Gunneridae</taxon>
        <taxon>Pentapetalae</taxon>
        <taxon>rosids</taxon>
        <taxon>fabids</taxon>
        <taxon>Fabales</taxon>
        <taxon>Fabaceae</taxon>
        <taxon>Cercidoideae</taxon>
        <taxon>Cercideae</taxon>
        <taxon>Bauhiniinae</taxon>
        <taxon>Bauhinia</taxon>
    </lineage>
</organism>
<accession>A0ACB9LSD2</accession>
<protein>
    <submittedName>
        <fullName evidence="1">Uncharacterized protein</fullName>
    </submittedName>
</protein>
<dbReference type="EMBL" id="CM039436">
    <property type="protein sequence ID" value="KAI4313928.1"/>
    <property type="molecule type" value="Genomic_DNA"/>
</dbReference>
<evidence type="ECO:0000313" key="1">
    <source>
        <dbReference type="EMBL" id="KAI4313928.1"/>
    </source>
</evidence>
<evidence type="ECO:0000313" key="2">
    <source>
        <dbReference type="Proteomes" id="UP000828941"/>
    </source>
</evidence>
<comment type="caution">
    <text evidence="1">The sequence shown here is derived from an EMBL/GenBank/DDBJ whole genome shotgun (WGS) entry which is preliminary data.</text>
</comment>
<reference evidence="1 2" key="1">
    <citation type="journal article" date="2022" name="DNA Res.">
        <title>Chromosomal-level genome assembly of the orchid tree Bauhinia variegata (Leguminosae; Cercidoideae) supports the allotetraploid origin hypothesis of Bauhinia.</title>
        <authorList>
            <person name="Zhong Y."/>
            <person name="Chen Y."/>
            <person name="Zheng D."/>
            <person name="Pang J."/>
            <person name="Liu Y."/>
            <person name="Luo S."/>
            <person name="Meng S."/>
            <person name="Qian L."/>
            <person name="Wei D."/>
            <person name="Dai S."/>
            <person name="Zhou R."/>
        </authorList>
    </citation>
    <scope>NUCLEOTIDE SEQUENCE [LARGE SCALE GENOMIC DNA]</scope>
    <source>
        <strain evidence="1">BV-YZ2020</strain>
    </source>
</reference>
<name>A0ACB9LSD2_BAUVA</name>
<sequence>MRVSCNGCRVLRKGCSDNCTIRPCLSWIASPESQANATLFLAKFYGRTGLLNLINASPQHRRAAVFKSLLYEASGRIVNPVYGSLGLLWSGDWGRCQAAVDAVLAGSDIKDAVADSDLQEEGKAAIPACGLRHVAKYSDVDKGGVNKVTKGRARFKRSGETKVIKPITRLGSVDSDSLGSLNLRHRRESSESESMFSGKTGEPSLENRDTEPEQYRTRNDDEIGADKTEVNLALSLG</sequence>
<dbReference type="Proteomes" id="UP000828941">
    <property type="component" value="Chromosome 11"/>
</dbReference>
<proteinExistence type="predicted"/>
<keyword evidence="2" id="KW-1185">Reference proteome</keyword>